<accession>A0A1G4PSV6</accession>
<sequence>MASEMTLNRICASLPLLVSVSLLVGCDQNSVAGEEPAPRPVKVVIAAAERNQAASLPGVVRARIETDLAFRTLGKMVSRKVDVGDLVHKGDVLAQIDPLSLQLAVKSAEADLRNAQAQLENAATTETRKRRLMQSNAASIADHDLAEQQLKSAAANAAKATASLAKSREQLGYAELRAEFDGVVTATSAEMGQTVSAGQPVLKLARLEQRDVVVDVPEAQFSNIRLDDRFNVALQLDSTIQTIGVVREIAPQADPNTRTYRLKIAIDHAPEIFRLGAVATATPFAEERKQAIALPVSAIRAEGGASHVWVVDRSTAKVTPRSVQLDGRPSNARSVRVLSGLREGEEVVIAGVNELVDGQKVKLGQELRP</sequence>
<comment type="similarity">
    <text evidence="1">Belongs to the membrane fusion protein (MFP) (TC 8.A.1) family.</text>
</comment>
<dbReference type="Gene3D" id="2.40.50.100">
    <property type="match status" value="1"/>
</dbReference>
<evidence type="ECO:0000259" key="2">
    <source>
        <dbReference type="Pfam" id="PF25876"/>
    </source>
</evidence>
<feature type="domain" description="CusB-like beta-barrel" evidence="4">
    <location>
        <begin position="212"/>
        <end position="281"/>
    </location>
</feature>
<dbReference type="SUPFAM" id="SSF111369">
    <property type="entry name" value="HlyD-like secretion proteins"/>
    <property type="match status" value="1"/>
</dbReference>
<dbReference type="InterPro" id="IPR058792">
    <property type="entry name" value="Beta-barrel_RND_2"/>
</dbReference>
<dbReference type="Proteomes" id="UP000199542">
    <property type="component" value="Unassembled WGS sequence"/>
</dbReference>
<evidence type="ECO:0000313" key="6">
    <source>
        <dbReference type="Proteomes" id="UP000199542"/>
    </source>
</evidence>
<dbReference type="PANTHER" id="PTHR30469:SF15">
    <property type="entry name" value="HLYD FAMILY OF SECRETION PROTEINS"/>
    <property type="match status" value="1"/>
</dbReference>
<reference evidence="5 6" key="1">
    <citation type="submission" date="2016-10" db="EMBL/GenBank/DDBJ databases">
        <authorList>
            <person name="de Groot N.N."/>
        </authorList>
    </citation>
    <scope>NUCLEOTIDE SEQUENCE [LARGE SCALE GENOMIC DNA]</scope>
    <source>
        <strain evidence="5 6">CGMCC 1.3401</strain>
    </source>
</reference>
<dbReference type="InterPro" id="IPR006143">
    <property type="entry name" value="RND_pump_MFP"/>
</dbReference>
<dbReference type="EMBL" id="FMTM01000001">
    <property type="protein sequence ID" value="SCW35188.1"/>
    <property type="molecule type" value="Genomic_DNA"/>
</dbReference>
<dbReference type="Pfam" id="PF25917">
    <property type="entry name" value="BSH_RND"/>
    <property type="match status" value="1"/>
</dbReference>
<evidence type="ECO:0000259" key="4">
    <source>
        <dbReference type="Pfam" id="PF25954"/>
    </source>
</evidence>
<feature type="domain" description="Multidrug resistance protein MdtA-like barrel-sandwich hybrid" evidence="3">
    <location>
        <begin position="73"/>
        <end position="200"/>
    </location>
</feature>
<dbReference type="GO" id="GO:0015562">
    <property type="term" value="F:efflux transmembrane transporter activity"/>
    <property type="evidence" value="ECO:0007669"/>
    <property type="project" value="TreeGrafter"/>
</dbReference>
<evidence type="ECO:0000256" key="1">
    <source>
        <dbReference type="ARBA" id="ARBA00009477"/>
    </source>
</evidence>
<proteinExistence type="inferred from homology"/>
<feature type="domain" description="Multidrug resistance protein MdtA-like alpha-helical hairpin" evidence="2">
    <location>
        <begin position="106"/>
        <end position="174"/>
    </location>
</feature>
<dbReference type="InterPro" id="IPR058624">
    <property type="entry name" value="MdtA-like_HH"/>
</dbReference>
<dbReference type="AlphaFoldDB" id="A0A1G4PSV6"/>
<name>A0A1G4PSV6_9HYPH</name>
<gene>
    <name evidence="5" type="ORF">SAMN02927900_00914</name>
</gene>
<dbReference type="PANTHER" id="PTHR30469">
    <property type="entry name" value="MULTIDRUG RESISTANCE PROTEIN MDTA"/>
    <property type="match status" value="1"/>
</dbReference>
<dbReference type="InterPro" id="IPR058625">
    <property type="entry name" value="MdtA-like_BSH"/>
</dbReference>
<dbReference type="Gene3D" id="2.40.30.170">
    <property type="match status" value="1"/>
</dbReference>
<dbReference type="Pfam" id="PF25876">
    <property type="entry name" value="HH_MFP_RND"/>
    <property type="match status" value="1"/>
</dbReference>
<dbReference type="Gene3D" id="2.40.420.20">
    <property type="match status" value="1"/>
</dbReference>
<evidence type="ECO:0000313" key="5">
    <source>
        <dbReference type="EMBL" id="SCW35188.1"/>
    </source>
</evidence>
<dbReference type="Gene3D" id="1.10.287.470">
    <property type="entry name" value="Helix hairpin bin"/>
    <property type="match status" value="1"/>
</dbReference>
<dbReference type="GO" id="GO:1990281">
    <property type="term" value="C:efflux pump complex"/>
    <property type="evidence" value="ECO:0007669"/>
    <property type="project" value="TreeGrafter"/>
</dbReference>
<organism evidence="5 6">
    <name type="scientific">Rhizobium mongolense subsp. loessense</name>
    <dbReference type="NCBI Taxonomy" id="158890"/>
    <lineage>
        <taxon>Bacteria</taxon>
        <taxon>Pseudomonadati</taxon>
        <taxon>Pseudomonadota</taxon>
        <taxon>Alphaproteobacteria</taxon>
        <taxon>Hyphomicrobiales</taxon>
        <taxon>Rhizobiaceae</taxon>
        <taxon>Rhizobium/Agrobacterium group</taxon>
        <taxon>Rhizobium</taxon>
    </lineage>
</organism>
<dbReference type="Pfam" id="PF25954">
    <property type="entry name" value="Beta-barrel_RND_2"/>
    <property type="match status" value="1"/>
</dbReference>
<dbReference type="NCBIfam" id="TIGR01730">
    <property type="entry name" value="RND_mfp"/>
    <property type="match status" value="1"/>
</dbReference>
<protein>
    <submittedName>
        <fullName evidence="5">RND family efflux transporter, MFP subunit</fullName>
    </submittedName>
</protein>
<evidence type="ECO:0000259" key="3">
    <source>
        <dbReference type="Pfam" id="PF25917"/>
    </source>
</evidence>